<keyword evidence="11" id="KW-0407">Ion channel</keyword>
<dbReference type="GO" id="GO:0005249">
    <property type="term" value="F:voltage-gated potassium channel activity"/>
    <property type="evidence" value="ECO:0007669"/>
    <property type="project" value="InterPro"/>
</dbReference>
<keyword evidence="3" id="KW-0633">Potassium transport</keyword>
<dbReference type="Gene3D" id="1.20.120.350">
    <property type="entry name" value="Voltage-gated potassium channels. Chain C"/>
    <property type="match status" value="1"/>
</dbReference>
<dbReference type="InterPro" id="IPR005821">
    <property type="entry name" value="Ion_trans_dom"/>
</dbReference>
<dbReference type="EMBL" id="HBEQ01009481">
    <property type="protein sequence ID" value="CAD8520195.1"/>
    <property type="molecule type" value="Transcribed_RNA"/>
</dbReference>
<feature type="transmembrane region" description="Helical" evidence="13">
    <location>
        <begin position="228"/>
        <end position="247"/>
    </location>
</feature>
<dbReference type="PANTHER" id="PTHR11537:SF254">
    <property type="entry name" value="POTASSIUM VOLTAGE-GATED CHANNEL PROTEIN SHAB"/>
    <property type="match status" value="1"/>
</dbReference>
<gene>
    <name evidence="15" type="ORF">MCOM1403_LOCUS7620</name>
    <name evidence="16" type="ORF">MCOM1403_LOCUS7621</name>
</gene>
<dbReference type="Gene3D" id="1.10.287.70">
    <property type="match status" value="1"/>
</dbReference>
<evidence type="ECO:0000256" key="7">
    <source>
        <dbReference type="ARBA" id="ARBA00022958"/>
    </source>
</evidence>
<feature type="domain" description="Ion transport" evidence="14">
    <location>
        <begin position="195"/>
        <end position="475"/>
    </location>
</feature>
<keyword evidence="2" id="KW-0813">Transport</keyword>
<keyword evidence="4 13" id="KW-0812">Transmembrane</keyword>
<name>A0A6U0PZS1_MICPS</name>
<evidence type="ECO:0000256" key="9">
    <source>
        <dbReference type="ARBA" id="ARBA00023065"/>
    </source>
</evidence>
<feature type="transmembrane region" description="Helical" evidence="13">
    <location>
        <begin position="324"/>
        <end position="345"/>
    </location>
</feature>
<dbReference type="EMBL" id="HBEQ01009480">
    <property type="protein sequence ID" value="CAD8520194.1"/>
    <property type="molecule type" value="Transcribed_RNA"/>
</dbReference>
<evidence type="ECO:0000256" key="12">
    <source>
        <dbReference type="SAM" id="MobiDB-lite"/>
    </source>
</evidence>
<feature type="region of interest" description="Disordered" evidence="12">
    <location>
        <begin position="127"/>
        <end position="148"/>
    </location>
</feature>
<keyword evidence="10 13" id="KW-0472">Membrane</keyword>
<evidence type="ECO:0000256" key="11">
    <source>
        <dbReference type="ARBA" id="ARBA00023303"/>
    </source>
</evidence>
<evidence type="ECO:0000256" key="8">
    <source>
        <dbReference type="ARBA" id="ARBA00022989"/>
    </source>
</evidence>
<evidence type="ECO:0000256" key="13">
    <source>
        <dbReference type="SAM" id="Phobius"/>
    </source>
</evidence>
<organism evidence="15">
    <name type="scientific">Micromonas pusilla</name>
    <name type="common">Picoplanktonic green alga</name>
    <name type="synonym">Chromulina pusilla</name>
    <dbReference type="NCBI Taxonomy" id="38833"/>
    <lineage>
        <taxon>Eukaryota</taxon>
        <taxon>Viridiplantae</taxon>
        <taxon>Chlorophyta</taxon>
        <taxon>Mamiellophyceae</taxon>
        <taxon>Mamiellales</taxon>
        <taxon>Mamiellaceae</taxon>
        <taxon>Micromonas</taxon>
    </lineage>
</organism>
<comment type="subcellular location">
    <subcellularLocation>
        <location evidence="1">Membrane</location>
        <topology evidence="1">Multi-pass membrane protein</topology>
    </subcellularLocation>
</comment>
<feature type="compositionally biased region" description="Polar residues" evidence="12">
    <location>
        <begin position="654"/>
        <end position="664"/>
    </location>
</feature>
<feature type="compositionally biased region" description="Polar residues" evidence="12">
    <location>
        <begin position="637"/>
        <end position="647"/>
    </location>
</feature>
<evidence type="ECO:0000313" key="16">
    <source>
        <dbReference type="EMBL" id="CAD8520195.1"/>
    </source>
</evidence>
<keyword evidence="9" id="KW-0406">Ion transport</keyword>
<evidence type="ECO:0000313" key="15">
    <source>
        <dbReference type="EMBL" id="CAD8520194.1"/>
    </source>
</evidence>
<evidence type="ECO:0000259" key="14">
    <source>
        <dbReference type="Pfam" id="PF00520"/>
    </source>
</evidence>
<dbReference type="FunFam" id="1.20.120.350:FF:000091">
    <property type="entry name" value="Predicted protein"/>
    <property type="match status" value="1"/>
</dbReference>
<dbReference type="GO" id="GO:0001508">
    <property type="term" value="P:action potential"/>
    <property type="evidence" value="ECO:0007669"/>
    <property type="project" value="TreeGrafter"/>
</dbReference>
<keyword evidence="5" id="KW-0631">Potassium channel</keyword>
<feature type="transmembrane region" description="Helical" evidence="13">
    <location>
        <begin position="446"/>
        <end position="467"/>
    </location>
</feature>
<keyword evidence="7" id="KW-0630">Potassium</keyword>
<evidence type="ECO:0000256" key="10">
    <source>
        <dbReference type="ARBA" id="ARBA00023136"/>
    </source>
</evidence>
<evidence type="ECO:0000256" key="1">
    <source>
        <dbReference type="ARBA" id="ARBA00004141"/>
    </source>
</evidence>
<protein>
    <recommendedName>
        <fullName evidence="14">Ion transport domain-containing protein</fullName>
    </recommendedName>
</protein>
<sequence length="664" mass="74016">MVIMIPVAQMKSTVSKVGTQIVVFLRVGRKCRKILYTIPEMDEGLWELEETVLKEFNVPLEMMHVRSKDLPGGYVLNHSPYRDGFVASEPLAFPGKDLEDGSVVSVRDPLWQAMCLMCSMPPPVARRAPDGLASPSSKASTSAEEHVPGRGTLTAKLYEQLKVKSEKLKRNENLLPRDRIDQLLNDPTSSTPAMIIGILVLVLIVISTFTFVLETAPWFYRENPPLDGAFFIIESICVCIFTIEFGLRLGVCRDRKTFWKNFMNVIDFIAILPYWLDLIARGVDIPGLSVLRVTRLARVFRLLKMSRDNMMLLVQTMSKSAKALNILVFLFAVALIIFSAVLYYAERGSYDLTQLKWMRTVGWNCAYTCTKESMKLIAPFLDCVNEGDQLTMFTSRFTHGPYADVCERVTEESPFQSIPHAIWWAIVTMATVGYGDAYPRTVAGQILATSSMLCGILVIALPVTVIGQNFSTIYSAMEKRPRGLGEEVAPTRSVYPRRLHADNSGATAKPITKHWLHDLAQPWDIDVTYKEFLPCKPPVRTAVADAGPVALPQRMSSKAEQAAFIAGKDLVATGTRPKAQQTGPRFIAAKQSTRAALEERRECLEIFARGALKVAERKVDVQARLRQRFKHLRRMIQRNQSTASASASPRKPDATSNAATGGSS</sequence>
<feature type="region of interest" description="Disordered" evidence="12">
    <location>
        <begin position="636"/>
        <end position="664"/>
    </location>
</feature>
<dbReference type="Pfam" id="PF00520">
    <property type="entry name" value="Ion_trans"/>
    <property type="match status" value="1"/>
</dbReference>
<evidence type="ECO:0000256" key="6">
    <source>
        <dbReference type="ARBA" id="ARBA00022882"/>
    </source>
</evidence>
<dbReference type="AlphaFoldDB" id="A0A6U0PZS1"/>
<proteinExistence type="predicted"/>
<accession>A0A6U0PZS1</accession>
<dbReference type="InterPro" id="IPR028325">
    <property type="entry name" value="VG_K_chnl"/>
</dbReference>
<reference evidence="15" key="1">
    <citation type="submission" date="2021-01" db="EMBL/GenBank/DDBJ databases">
        <authorList>
            <person name="Corre E."/>
            <person name="Pelletier E."/>
            <person name="Niang G."/>
            <person name="Scheremetjew M."/>
            <person name="Finn R."/>
            <person name="Kale V."/>
            <person name="Holt S."/>
            <person name="Cochrane G."/>
            <person name="Meng A."/>
            <person name="Brown T."/>
            <person name="Cohen L."/>
        </authorList>
    </citation>
    <scope>NUCLEOTIDE SEQUENCE</scope>
    <source>
        <strain evidence="15">CCMP1723</strain>
    </source>
</reference>
<evidence type="ECO:0000256" key="5">
    <source>
        <dbReference type="ARBA" id="ARBA00022826"/>
    </source>
</evidence>
<feature type="transmembrane region" description="Helical" evidence="13">
    <location>
        <begin position="193"/>
        <end position="213"/>
    </location>
</feature>
<evidence type="ECO:0000256" key="3">
    <source>
        <dbReference type="ARBA" id="ARBA00022538"/>
    </source>
</evidence>
<dbReference type="PANTHER" id="PTHR11537">
    <property type="entry name" value="VOLTAGE-GATED POTASSIUM CHANNEL"/>
    <property type="match status" value="1"/>
</dbReference>
<dbReference type="SUPFAM" id="SSF81324">
    <property type="entry name" value="Voltage-gated potassium channels"/>
    <property type="match status" value="1"/>
</dbReference>
<dbReference type="InterPro" id="IPR027359">
    <property type="entry name" value="Volt_channel_dom_sf"/>
</dbReference>
<keyword evidence="6" id="KW-0851">Voltage-gated channel</keyword>
<keyword evidence="8 13" id="KW-1133">Transmembrane helix</keyword>
<dbReference type="PRINTS" id="PR00169">
    <property type="entry name" value="KCHANNEL"/>
</dbReference>
<dbReference type="GO" id="GO:0008076">
    <property type="term" value="C:voltage-gated potassium channel complex"/>
    <property type="evidence" value="ECO:0007669"/>
    <property type="project" value="InterPro"/>
</dbReference>
<evidence type="ECO:0000256" key="4">
    <source>
        <dbReference type="ARBA" id="ARBA00022692"/>
    </source>
</evidence>
<evidence type="ECO:0000256" key="2">
    <source>
        <dbReference type="ARBA" id="ARBA00022448"/>
    </source>
</evidence>